<dbReference type="Proteomes" id="UP000704712">
    <property type="component" value="Unassembled WGS sequence"/>
</dbReference>
<organism evidence="2 3">
    <name type="scientific">Phytophthora infestans</name>
    <name type="common">Potato late blight agent</name>
    <name type="synonym">Botrytis infestans</name>
    <dbReference type="NCBI Taxonomy" id="4787"/>
    <lineage>
        <taxon>Eukaryota</taxon>
        <taxon>Sar</taxon>
        <taxon>Stramenopiles</taxon>
        <taxon>Oomycota</taxon>
        <taxon>Peronosporomycetes</taxon>
        <taxon>Peronosporales</taxon>
        <taxon>Peronosporaceae</taxon>
        <taxon>Phytophthora</taxon>
    </lineage>
</organism>
<name>A0A8S9UX85_PHYIN</name>
<accession>A0A8S9UX85</accession>
<protein>
    <submittedName>
        <fullName evidence="2">Uncharacterized protein</fullName>
    </submittedName>
</protein>
<evidence type="ECO:0000313" key="2">
    <source>
        <dbReference type="EMBL" id="KAF4145261.1"/>
    </source>
</evidence>
<comment type="caution">
    <text evidence="2">The sequence shown here is derived from an EMBL/GenBank/DDBJ whole genome shotgun (WGS) entry which is preliminary data.</text>
</comment>
<dbReference type="EMBL" id="JAACNO010000752">
    <property type="protein sequence ID" value="KAF4145261.1"/>
    <property type="molecule type" value="Genomic_DNA"/>
</dbReference>
<feature type="compositionally biased region" description="Basic residues" evidence="1">
    <location>
        <begin position="9"/>
        <end position="19"/>
    </location>
</feature>
<dbReference type="AlphaFoldDB" id="A0A8S9UX85"/>
<evidence type="ECO:0000256" key="1">
    <source>
        <dbReference type="SAM" id="MobiDB-lite"/>
    </source>
</evidence>
<sequence length="63" mass="7027">MTRQNARVPPKKKRAKRRKISDGSSGILPQPQELALPDPIIPDQRGETSVLVLLGVQDILDWV</sequence>
<evidence type="ECO:0000313" key="3">
    <source>
        <dbReference type="Proteomes" id="UP000704712"/>
    </source>
</evidence>
<feature type="region of interest" description="Disordered" evidence="1">
    <location>
        <begin position="1"/>
        <end position="33"/>
    </location>
</feature>
<gene>
    <name evidence="2" type="ORF">GN958_ATG05563</name>
</gene>
<proteinExistence type="predicted"/>
<reference evidence="2" key="1">
    <citation type="submission" date="2020-03" db="EMBL/GenBank/DDBJ databases">
        <title>Hybrid Assembly of Korean Phytophthora infestans isolates.</title>
        <authorList>
            <person name="Prokchorchik M."/>
            <person name="Lee Y."/>
            <person name="Seo J."/>
            <person name="Cho J.-H."/>
            <person name="Park Y.-E."/>
            <person name="Jang D.-C."/>
            <person name="Im J.-S."/>
            <person name="Choi J.-G."/>
            <person name="Park H.-J."/>
            <person name="Lee G.-B."/>
            <person name="Lee Y.-G."/>
            <person name="Hong S.-Y."/>
            <person name="Cho K."/>
            <person name="Sohn K.H."/>
        </authorList>
    </citation>
    <scope>NUCLEOTIDE SEQUENCE</scope>
    <source>
        <strain evidence="2">KR_2_A2</strain>
    </source>
</reference>